<evidence type="ECO:0000259" key="7">
    <source>
        <dbReference type="Pfam" id="PF14824"/>
    </source>
</evidence>
<comment type="pathway">
    <text evidence="1">Porphyrin-containing compound metabolism; siroheme biosynthesis; sirohydrochlorin from precorrin-2: step 1/1.</text>
</comment>
<sequence length="226" mass="25282">MAYSKKYKPIQGGGSLIVAYQIANKKVIFVGGGSVAAQRIVSLKMADIHVTVICPESVYGSDLDHVDMCLTALDDHEESLRIGQLCRERRIPVNVADVPPLCDFYFMSQHRDGPLHLAVSTNGQGPKLVNMIRVKAAKSLRPNMCSVIERMGRLRAKVKEWEPSMKNSGKRMTWVTLLCEKRGLDSIAKLNEVDEEQEAAVFEEFRKHFLIDSVSPVENILSRKAL</sequence>
<dbReference type="AlphaFoldDB" id="A0A367KDV1"/>
<dbReference type="SUPFAM" id="SSF51735">
    <property type="entry name" value="NAD(P)-binding Rossmann-fold domains"/>
    <property type="match status" value="1"/>
</dbReference>
<dbReference type="OrthoDB" id="1721126at2759"/>
<keyword evidence="4" id="KW-0520">NAD</keyword>
<comment type="caution">
    <text evidence="8">The sequence shown here is derived from an EMBL/GenBank/DDBJ whole genome shotgun (WGS) entry which is preliminary data.</text>
</comment>
<keyword evidence="3" id="KW-0560">Oxidoreductase</keyword>
<dbReference type="Pfam" id="PF14824">
    <property type="entry name" value="Sirohm_synth_M"/>
    <property type="match status" value="1"/>
</dbReference>
<dbReference type="InterPro" id="IPR028281">
    <property type="entry name" value="Sirohaem_synthase_central"/>
</dbReference>
<dbReference type="Gene3D" id="1.10.3280.10">
    <property type="entry name" value="Siroheme synthase, domain 3"/>
    <property type="match status" value="1"/>
</dbReference>
<dbReference type="GO" id="GO:0043115">
    <property type="term" value="F:precorrin-2 dehydrogenase activity"/>
    <property type="evidence" value="ECO:0007669"/>
    <property type="project" value="UniProtKB-EC"/>
</dbReference>
<organism evidence="8 9">
    <name type="scientific">Rhizopus azygosporus</name>
    <name type="common">Rhizopus microsporus var. azygosporus</name>
    <dbReference type="NCBI Taxonomy" id="86630"/>
    <lineage>
        <taxon>Eukaryota</taxon>
        <taxon>Fungi</taxon>
        <taxon>Fungi incertae sedis</taxon>
        <taxon>Mucoromycota</taxon>
        <taxon>Mucoromycotina</taxon>
        <taxon>Mucoromycetes</taxon>
        <taxon>Mucorales</taxon>
        <taxon>Mucorineae</taxon>
        <taxon>Rhizopodaceae</taxon>
        <taxon>Rhizopus</taxon>
    </lineage>
</organism>
<dbReference type="Pfam" id="PF14823">
    <property type="entry name" value="Sirohm_synth_C"/>
    <property type="match status" value="1"/>
</dbReference>
<dbReference type="Proteomes" id="UP000252139">
    <property type="component" value="Unassembled WGS sequence"/>
</dbReference>
<dbReference type="InterPro" id="IPR036291">
    <property type="entry name" value="NAD(P)-bd_dom_sf"/>
</dbReference>
<dbReference type="PANTHER" id="PTHR35330:SF1">
    <property type="entry name" value="SIROHEME BIOSYNTHESIS PROTEIN MET8"/>
    <property type="match status" value="1"/>
</dbReference>
<dbReference type="Pfam" id="PF13241">
    <property type="entry name" value="NAD_binding_7"/>
    <property type="match status" value="1"/>
</dbReference>
<dbReference type="SUPFAM" id="SSF75615">
    <property type="entry name" value="Siroheme synthase middle domains-like"/>
    <property type="match status" value="1"/>
</dbReference>
<feature type="domain" description="Siroheme synthase central" evidence="7">
    <location>
        <begin position="112"/>
        <end position="133"/>
    </location>
</feature>
<dbReference type="GO" id="GO:0004325">
    <property type="term" value="F:ferrochelatase activity"/>
    <property type="evidence" value="ECO:0007669"/>
    <property type="project" value="InterPro"/>
</dbReference>
<evidence type="ECO:0000256" key="2">
    <source>
        <dbReference type="ARBA" id="ARBA00012400"/>
    </source>
</evidence>
<accession>A0A367KDV1</accession>
<dbReference type="Gene3D" id="3.40.50.720">
    <property type="entry name" value="NAD(P)-binding Rossmann-like Domain"/>
    <property type="match status" value="2"/>
</dbReference>
<gene>
    <name evidence="8" type="primary">MET8_4</name>
    <name evidence="8" type="ORF">CU097_009671</name>
</gene>
<evidence type="ECO:0000256" key="1">
    <source>
        <dbReference type="ARBA" id="ARBA00005010"/>
    </source>
</evidence>
<evidence type="ECO:0000256" key="4">
    <source>
        <dbReference type="ARBA" id="ARBA00023027"/>
    </source>
</evidence>
<protein>
    <recommendedName>
        <fullName evidence="2">precorrin-2 dehydrogenase</fullName>
        <ecNumber evidence="2">1.3.1.76</ecNumber>
    </recommendedName>
</protein>
<dbReference type="InterPro" id="IPR028161">
    <property type="entry name" value="Met8-like"/>
</dbReference>
<evidence type="ECO:0000313" key="8">
    <source>
        <dbReference type="EMBL" id="RCI00321.1"/>
    </source>
</evidence>
<dbReference type="STRING" id="86630.A0A367KDV1"/>
<dbReference type="UniPathway" id="UPA00262">
    <property type="reaction ID" value="UER00222"/>
</dbReference>
<dbReference type="InterPro" id="IPR028162">
    <property type="entry name" value="Met8_C"/>
</dbReference>
<dbReference type="EMBL" id="PJQL01000067">
    <property type="protein sequence ID" value="RCI00321.1"/>
    <property type="molecule type" value="Genomic_DNA"/>
</dbReference>
<dbReference type="PANTHER" id="PTHR35330">
    <property type="entry name" value="SIROHEME BIOSYNTHESIS PROTEIN MET8"/>
    <property type="match status" value="1"/>
</dbReference>
<proteinExistence type="predicted"/>
<keyword evidence="9" id="KW-1185">Reference proteome</keyword>
<evidence type="ECO:0000259" key="6">
    <source>
        <dbReference type="Pfam" id="PF14823"/>
    </source>
</evidence>
<evidence type="ECO:0000313" key="9">
    <source>
        <dbReference type="Proteomes" id="UP000252139"/>
    </source>
</evidence>
<keyword evidence="5" id="KW-0627">Porphyrin biosynthesis</keyword>
<dbReference type="GO" id="GO:0019354">
    <property type="term" value="P:siroheme biosynthetic process"/>
    <property type="evidence" value="ECO:0007669"/>
    <property type="project" value="UniProtKB-UniPathway"/>
</dbReference>
<feature type="domain" description="Siroheme biosynthesis protein Met8 C-terminal" evidence="6">
    <location>
        <begin position="144"/>
        <end position="194"/>
    </location>
</feature>
<dbReference type="EC" id="1.3.1.76" evidence="2"/>
<evidence type="ECO:0000256" key="3">
    <source>
        <dbReference type="ARBA" id="ARBA00023002"/>
    </source>
</evidence>
<evidence type="ECO:0000256" key="5">
    <source>
        <dbReference type="ARBA" id="ARBA00023244"/>
    </source>
</evidence>
<reference evidence="8 9" key="1">
    <citation type="journal article" date="2018" name="G3 (Bethesda)">
        <title>Phylogenetic and Phylogenomic Definition of Rhizopus Species.</title>
        <authorList>
            <person name="Gryganskyi A.P."/>
            <person name="Golan J."/>
            <person name="Dolatabadi S."/>
            <person name="Mondo S."/>
            <person name="Robb S."/>
            <person name="Idnurm A."/>
            <person name="Muszewska A."/>
            <person name="Steczkiewicz K."/>
            <person name="Masonjones S."/>
            <person name="Liao H.L."/>
            <person name="Gajdeczka M.T."/>
            <person name="Anike F."/>
            <person name="Vuek A."/>
            <person name="Anishchenko I.M."/>
            <person name="Voigt K."/>
            <person name="de Hoog G.S."/>
            <person name="Smith M.E."/>
            <person name="Heitman J."/>
            <person name="Vilgalys R."/>
            <person name="Stajich J.E."/>
        </authorList>
    </citation>
    <scope>NUCLEOTIDE SEQUENCE [LARGE SCALE GENOMIC DNA]</scope>
    <source>
        <strain evidence="8 9">CBS 357.93</strain>
    </source>
</reference>
<name>A0A367KDV1_RHIAZ</name>